<organism evidence="2">
    <name type="scientific">Amblyomma aureolatum</name>
    <dbReference type="NCBI Taxonomy" id="187763"/>
    <lineage>
        <taxon>Eukaryota</taxon>
        <taxon>Metazoa</taxon>
        <taxon>Ecdysozoa</taxon>
        <taxon>Arthropoda</taxon>
        <taxon>Chelicerata</taxon>
        <taxon>Arachnida</taxon>
        <taxon>Acari</taxon>
        <taxon>Parasitiformes</taxon>
        <taxon>Ixodida</taxon>
        <taxon>Ixodoidea</taxon>
        <taxon>Ixodidae</taxon>
        <taxon>Amblyomminae</taxon>
        <taxon>Amblyomma</taxon>
    </lineage>
</organism>
<name>A0A1E1WXP7_9ACAR</name>
<feature type="non-terminal residue" evidence="2">
    <location>
        <position position="1"/>
    </location>
</feature>
<evidence type="ECO:0000313" key="2">
    <source>
        <dbReference type="EMBL" id="JAT91795.1"/>
    </source>
</evidence>
<sequence>EHVLIEHDPDVVVMTETWLHDDVRDSEICPPGYNVLRNDRGSRGGGVAIFIKKPINYTFICKMTDIETLWCKIFLGTKELFVGAVYRAPGSGSNGINKLNDFLYDLRAQHKHVVFAGDFNLPDVKWDEMEPGSRENEAGIAAVDMCFSHG</sequence>
<reference evidence="2" key="1">
    <citation type="journal article" date="2017" name="Front. Cell. Infect. Microbiol.">
        <title>The Distinct Transcriptional Response of the Midgut of Amblyomma sculptum and Amblyomma aureolatum Ticks to Rickettsia rickettsii Correlates to Their Differences in Susceptibility to Infection.</title>
        <authorList>
            <person name="Martins L.A."/>
            <person name="Galletti M.F.B.M."/>
            <person name="Ribeiro J.M."/>
            <person name="Fujita A."/>
            <person name="Costa F.B."/>
            <person name="Labruna M.B."/>
            <person name="Daffre S."/>
            <person name="Fogaca A.C."/>
        </authorList>
    </citation>
    <scope>NUCLEOTIDE SEQUENCE</scope>
</reference>
<dbReference type="AlphaFoldDB" id="A0A1E1WXP7"/>
<dbReference type="PANTHER" id="PTHR33395">
    <property type="entry name" value="TRANSCRIPTASE, PUTATIVE-RELATED-RELATED"/>
    <property type="match status" value="1"/>
</dbReference>
<dbReference type="InterPro" id="IPR036691">
    <property type="entry name" value="Endo/exonu/phosph_ase_sf"/>
</dbReference>
<feature type="domain" description="Endonuclease/exonuclease/phosphatase" evidence="1">
    <location>
        <begin position="3"/>
        <end position="126"/>
    </location>
</feature>
<evidence type="ECO:0000259" key="1">
    <source>
        <dbReference type="Pfam" id="PF03372"/>
    </source>
</evidence>
<dbReference type="GO" id="GO:0003824">
    <property type="term" value="F:catalytic activity"/>
    <property type="evidence" value="ECO:0007669"/>
    <property type="project" value="InterPro"/>
</dbReference>
<feature type="non-terminal residue" evidence="2">
    <location>
        <position position="150"/>
    </location>
</feature>
<dbReference type="SUPFAM" id="SSF56219">
    <property type="entry name" value="DNase I-like"/>
    <property type="match status" value="1"/>
</dbReference>
<proteinExistence type="evidence at transcript level"/>
<protein>
    <recommendedName>
        <fullName evidence="1">Endonuclease/exonuclease/phosphatase domain-containing protein</fullName>
    </recommendedName>
</protein>
<dbReference type="Pfam" id="PF03372">
    <property type="entry name" value="Exo_endo_phos"/>
    <property type="match status" value="1"/>
</dbReference>
<dbReference type="EMBL" id="GFAC01007393">
    <property type="protein sequence ID" value="JAT91795.1"/>
    <property type="molecule type" value="mRNA"/>
</dbReference>
<dbReference type="Gene3D" id="3.60.10.10">
    <property type="entry name" value="Endonuclease/exonuclease/phosphatase"/>
    <property type="match status" value="1"/>
</dbReference>
<accession>A0A1E1WXP7</accession>
<dbReference type="InterPro" id="IPR005135">
    <property type="entry name" value="Endo/exonuclease/phosphatase"/>
</dbReference>
<dbReference type="PANTHER" id="PTHR33395:SF22">
    <property type="entry name" value="REVERSE TRANSCRIPTASE DOMAIN-CONTAINING PROTEIN"/>
    <property type="match status" value="1"/>
</dbReference>